<dbReference type="AlphaFoldDB" id="T1CW77"/>
<keyword evidence="4 6" id="KW-1133">Transmembrane helix</keyword>
<keyword evidence="5 6" id="KW-0472">Membrane</keyword>
<gene>
    <name evidence="8" type="ORF">B1A_04967</name>
</gene>
<dbReference type="GO" id="GO:0005886">
    <property type="term" value="C:plasma membrane"/>
    <property type="evidence" value="ECO:0007669"/>
    <property type="project" value="UniProtKB-SubCell"/>
</dbReference>
<dbReference type="InterPro" id="IPR011701">
    <property type="entry name" value="MFS"/>
</dbReference>
<feature type="transmembrane region" description="Helical" evidence="6">
    <location>
        <begin position="67"/>
        <end position="86"/>
    </location>
</feature>
<dbReference type="InterPro" id="IPR036259">
    <property type="entry name" value="MFS_trans_sf"/>
</dbReference>
<dbReference type="InterPro" id="IPR050189">
    <property type="entry name" value="MFS_Efflux_Transporters"/>
</dbReference>
<feature type="transmembrane region" description="Helical" evidence="6">
    <location>
        <begin position="158"/>
        <end position="178"/>
    </location>
</feature>
<proteinExistence type="predicted"/>
<evidence type="ECO:0000256" key="2">
    <source>
        <dbReference type="ARBA" id="ARBA00022475"/>
    </source>
</evidence>
<organism evidence="8">
    <name type="scientific">mine drainage metagenome</name>
    <dbReference type="NCBI Taxonomy" id="410659"/>
    <lineage>
        <taxon>unclassified sequences</taxon>
        <taxon>metagenomes</taxon>
        <taxon>ecological metagenomes</taxon>
    </lineage>
</organism>
<evidence type="ECO:0000256" key="5">
    <source>
        <dbReference type="ARBA" id="ARBA00023136"/>
    </source>
</evidence>
<sequence length="194" mass="19612">PLVALAIAFCLAAGASASLGAFLVLSAVSTGFSSAAAGLVAVLASACGIAVRVLVGLLADRRGGRHFLLVAGMISVGALGFAALAWGSLLHAPVLFIFGAVVAFGIGWGWNGLFNYALVQNHPNAPARATGITQTGGRLGSVIGPLICGVLVEHVGYTGAWAVSAGEALLGAGTLLLGRHMLQQRIRRETERSE</sequence>
<reference evidence="8" key="1">
    <citation type="submission" date="2013-08" db="EMBL/GenBank/DDBJ databases">
        <authorList>
            <person name="Mendez C."/>
            <person name="Richter M."/>
            <person name="Ferrer M."/>
            <person name="Sanchez J."/>
        </authorList>
    </citation>
    <scope>NUCLEOTIDE SEQUENCE</scope>
</reference>
<keyword evidence="2" id="KW-1003">Cell membrane</keyword>
<dbReference type="InterPro" id="IPR020846">
    <property type="entry name" value="MFS_dom"/>
</dbReference>
<feature type="transmembrane region" description="Helical" evidence="6">
    <location>
        <begin position="92"/>
        <end position="114"/>
    </location>
</feature>
<feature type="transmembrane region" description="Helical" evidence="6">
    <location>
        <begin position="36"/>
        <end position="55"/>
    </location>
</feature>
<evidence type="ECO:0000256" key="3">
    <source>
        <dbReference type="ARBA" id="ARBA00022692"/>
    </source>
</evidence>
<protein>
    <submittedName>
        <fullName evidence="8">Major facilitator transporter</fullName>
    </submittedName>
</protein>
<dbReference type="Gene3D" id="1.20.1250.20">
    <property type="entry name" value="MFS general substrate transporter like domains"/>
    <property type="match status" value="1"/>
</dbReference>
<evidence type="ECO:0000256" key="6">
    <source>
        <dbReference type="SAM" id="Phobius"/>
    </source>
</evidence>
<evidence type="ECO:0000259" key="7">
    <source>
        <dbReference type="PROSITE" id="PS50850"/>
    </source>
</evidence>
<feature type="domain" description="Major facilitator superfamily (MFS) profile" evidence="7">
    <location>
        <begin position="1"/>
        <end position="194"/>
    </location>
</feature>
<comment type="subcellular location">
    <subcellularLocation>
        <location evidence="1">Cell membrane</location>
        <topology evidence="1">Multi-pass membrane protein</topology>
    </subcellularLocation>
</comment>
<dbReference type="EMBL" id="AUZX01003619">
    <property type="protein sequence ID" value="EQD73414.1"/>
    <property type="molecule type" value="Genomic_DNA"/>
</dbReference>
<feature type="transmembrane region" description="Helical" evidence="6">
    <location>
        <begin position="135"/>
        <end position="152"/>
    </location>
</feature>
<reference evidence="8" key="2">
    <citation type="journal article" date="2014" name="ISME J.">
        <title>Microbial stratification in low pH oxic and suboxic macroscopic growths along an acid mine drainage.</title>
        <authorList>
            <person name="Mendez-Garcia C."/>
            <person name="Mesa V."/>
            <person name="Sprenger R.R."/>
            <person name="Richter M."/>
            <person name="Diez M.S."/>
            <person name="Solano J."/>
            <person name="Bargiela R."/>
            <person name="Golyshina O.V."/>
            <person name="Manteca A."/>
            <person name="Ramos J.L."/>
            <person name="Gallego J.R."/>
            <person name="Llorente I."/>
            <person name="Martins Dos Santos V.A."/>
            <person name="Jensen O.N."/>
            <person name="Pelaez A.I."/>
            <person name="Sanchez J."/>
            <person name="Ferrer M."/>
        </authorList>
    </citation>
    <scope>NUCLEOTIDE SEQUENCE</scope>
</reference>
<comment type="caution">
    <text evidence="8">The sequence shown here is derived from an EMBL/GenBank/DDBJ whole genome shotgun (WGS) entry which is preliminary data.</text>
</comment>
<keyword evidence="3 6" id="KW-0812">Transmembrane</keyword>
<evidence type="ECO:0000256" key="1">
    <source>
        <dbReference type="ARBA" id="ARBA00004651"/>
    </source>
</evidence>
<dbReference type="PROSITE" id="PS50850">
    <property type="entry name" value="MFS"/>
    <property type="match status" value="1"/>
</dbReference>
<feature type="non-terminal residue" evidence="8">
    <location>
        <position position="1"/>
    </location>
</feature>
<evidence type="ECO:0000313" key="8">
    <source>
        <dbReference type="EMBL" id="EQD73414.1"/>
    </source>
</evidence>
<dbReference type="PANTHER" id="PTHR43124">
    <property type="entry name" value="PURINE EFFLUX PUMP PBUE"/>
    <property type="match status" value="1"/>
</dbReference>
<dbReference type="Pfam" id="PF07690">
    <property type="entry name" value="MFS_1"/>
    <property type="match status" value="1"/>
</dbReference>
<evidence type="ECO:0000256" key="4">
    <source>
        <dbReference type="ARBA" id="ARBA00022989"/>
    </source>
</evidence>
<dbReference type="SUPFAM" id="SSF103473">
    <property type="entry name" value="MFS general substrate transporter"/>
    <property type="match status" value="1"/>
</dbReference>
<name>T1CW77_9ZZZZ</name>
<feature type="non-terminal residue" evidence="8">
    <location>
        <position position="194"/>
    </location>
</feature>
<dbReference type="PANTHER" id="PTHR43124:SF3">
    <property type="entry name" value="CHLORAMPHENICOL EFFLUX PUMP RV0191"/>
    <property type="match status" value="1"/>
</dbReference>
<dbReference type="GO" id="GO:0022857">
    <property type="term" value="F:transmembrane transporter activity"/>
    <property type="evidence" value="ECO:0007669"/>
    <property type="project" value="InterPro"/>
</dbReference>
<accession>T1CW77</accession>